<protein>
    <submittedName>
        <fullName evidence="3">Uncharacterized protein</fullName>
    </submittedName>
</protein>
<proteinExistence type="predicted"/>
<gene>
    <name evidence="3" type="primary">70</name>
    <name evidence="3" type="ORF">SEA_TYRUMBRA_70</name>
</gene>
<name>A0A516KPJ0_9CAUD</name>
<sequence length="58" mass="6164">MTIHNMPNRGPAPDATAGEPVTNGQVLRIVAFILVVMPSAISANVLIWAVALWIARQA</sequence>
<dbReference type="Proteomes" id="UP000317493">
    <property type="component" value="Segment"/>
</dbReference>
<keyword evidence="2" id="KW-0812">Transmembrane</keyword>
<reference evidence="3 4" key="1">
    <citation type="submission" date="2019-07" db="EMBL/GenBank/DDBJ databases">
        <authorList>
            <person name="Fields K.L."/>
            <person name="Fields S.B."/>
            <person name="Nelson N.D."/>
            <person name="Robertson C."/>
            <person name="Bonilla J.A."/>
            <person name="Klyczek K."/>
            <person name="Garlena R.A."/>
            <person name="Russell D.A."/>
            <person name="Pope W.H."/>
            <person name="Jacobs-Sera D."/>
            <person name="Hatfull G.F."/>
        </authorList>
    </citation>
    <scope>NUCLEOTIDE SEQUENCE [LARGE SCALE GENOMIC DNA]</scope>
</reference>
<keyword evidence="2" id="KW-1133">Transmembrane helix</keyword>
<evidence type="ECO:0000313" key="4">
    <source>
        <dbReference type="Proteomes" id="UP000317493"/>
    </source>
</evidence>
<evidence type="ECO:0000256" key="1">
    <source>
        <dbReference type="SAM" id="MobiDB-lite"/>
    </source>
</evidence>
<feature type="region of interest" description="Disordered" evidence="1">
    <location>
        <begin position="1"/>
        <end position="20"/>
    </location>
</feature>
<feature type="transmembrane region" description="Helical" evidence="2">
    <location>
        <begin position="29"/>
        <end position="55"/>
    </location>
</feature>
<keyword evidence="2" id="KW-0472">Membrane</keyword>
<dbReference type="RefSeq" id="YP_010751815.1">
    <property type="nucleotide sequence ID" value="NC_073373.1"/>
</dbReference>
<accession>A0A516KPJ0</accession>
<dbReference type="GeneID" id="80005486"/>
<dbReference type="EMBL" id="MN175603">
    <property type="protein sequence ID" value="QDP43607.1"/>
    <property type="molecule type" value="Genomic_DNA"/>
</dbReference>
<evidence type="ECO:0000313" key="3">
    <source>
        <dbReference type="EMBL" id="QDP43607.1"/>
    </source>
</evidence>
<dbReference type="KEGG" id="vg:80005486"/>
<organism evidence="3 4">
    <name type="scientific">Microbacterium phage Tyrumbra</name>
    <dbReference type="NCBI Taxonomy" id="2596974"/>
    <lineage>
        <taxon>Viruses</taxon>
        <taxon>Duplodnaviria</taxon>
        <taxon>Heunggongvirae</taxon>
        <taxon>Uroviricota</taxon>
        <taxon>Caudoviricetes</taxon>
        <taxon>Hodgkinviridae</taxon>
        <taxon>Metamorphoovirus</taxon>
        <taxon>Metamorphoovirus tyrumba</taxon>
    </lineage>
</organism>
<evidence type="ECO:0000256" key="2">
    <source>
        <dbReference type="SAM" id="Phobius"/>
    </source>
</evidence>
<keyword evidence="4" id="KW-1185">Reference proteome</keyword>